<proteinExistence type="predicted"/>
<dbReference type="SUPFAM" id="SSF81383">
    <property type="entry name" value="F-box domain"/>
    <property type="match status" value="1"/>
</dbReference>
<feature type="domain" description="F-box" evidence="1">
    <location>
        <begin position="1"/>
        <end position="40"/>
    </location>
</feature>
<dbReference type="Pfam" id="PF08268">
    <property type="entry name" value="FBA_3"/>
    <property type="match status" value="1"/>
</dbReference>
<dbReference type="InterPro" id="IPR017451">
    <property type="entry name" value="F-box-assoc_interact_dom"/>
</dbReference>
<dbReference type="InterPro" id="IPR001810">
    <property type="entry name" value="F-box_dom"/>
</dbReference>
<evidence type="ECO:0000313" key="2">
    <source>
        <dbReference type="EMBL" id="KAF8675799.1"/>
    </source>
</evidence>
<dbReference type="InterPro" id="IPR013187">
    <property type="entry name" value="F-box-assoc_dom_typ3"/>
</dbReference>
<sequence>MEEIVTEISVRLPVKSLLRFKSVCKAWRSIINDPVFVRAHLLHSASKWEQNQCFIISPHTLDRVIPGEPWPTTFSNHFCFYQWQLHGTSPDNNVATFLDAKHFRRQFNTLRYFTHCDGLLFAPTNTRLYICNPATRDAITLPDSCRNNLQEGGRTCCYCAGLGLDPRTGKYKVVQAFYRSVDPDTRMGTNMGMEVFTVAGDNGSSWREISNDPPYPAKRFQTALAVCGFMFWRLAERRLEHALHGILHLSLEEEEFDITGLPDDLGPDDDFMLDVLHGRDLCLTACNSDKTLLNMWTLPIADEGLNTLWVWRYSIRFSGLCHTLSLPPFSNGIFLLKANTIYWFELATSELKILCELHRMRYQRAHKWKNLFTFNVKPFTESLIRII</sequence>
<comment type="caution">
    <text evidence="2">The sequence shown here is derived from an EMBL/GenBank/DDBJ whole genome shotgun (WGS) entry which is preliminary data.</text>
</comment>
<dbReference type="InterPro" id="IPR050796">
    <property type="entry name" value="SCF_F-box_component"/>
</dbReference>
<evidence type="ECO:0000259" key="1">
    <source>
        <dbReference type="SMART" id="SM00256"/>
    </source>
</evidence>
<dbReference type="NCBIfam" id="TIGR01640">
    <property type="entry name" value="F_box_assoc_1"/>
    <property type="match status" value="1"/>
</dbReference>
<dbReference type="SMART" id="SM00256">
    <property type="entry name" value="FBOX"/>
    <property type="match status" value="1"/>
</dbReference>
<organism evidence="2 3">
    <name type="scientific">Digitaria exilis</name>
    <dbReference type="NCBI Taxonomy" id="1010633"/>
    <lineage>
        <taxon>Eukaryota</taxon>
        <taxon>Viridiplantae</taxon>
        <taxon>Streptophyta</taxon>
        <taxon>Embryophyta</taxon>
        <taxon>Tracheophyta</taxon>
        <taxon>Spermatophyta</taxon>
        <taxon>Magnoliopsida</taxon>
        <taxon>Liliopsida</taxon>
        <taxon>Poales</taxon>
        <taxon>Poaceae</taxon>
        <taxon>PACMAD clade</taxon>
        <taxon>Panicoideae</taxon>
        <taxon>Panicodae</taxon>
        <taxon>Paniceae</taxon>
        <taxon>Anthephorinae</taxon>
        <taxon>Digitaria</taxon>
    </lineage>
</organism>
<dbReference type="InterPro" id="IPR036047">
    <property type="entry name" value="F-box-like_dom_sf"/>
</dbReference>
<accession>A0A835AU38</accession>
<dbReference type="OrthoDB" id="691505at2759"/>
<evidence type="ECO:0000313" key="3">
    <source>
        <dbReference type="Proteomes" id="UP000636709"/>
    </source>
</evidence>
<dbReference type="AlphaFoldDB" id="A0A835AU38"/>
<dbReference type="Pfam" id="PF00646">
    <property type="entry name" value="F-box"/>
    <property type="match status" value="1"/>
</dbReference>
<reference evidence="2" key="1">
    <citation type="submission" date="2020-07" db="EMBL/GenBank/DDBJ databases">
        <title>Genome sequence and genetic diversity analysis of an under-domesticated orphan crop, white fonio (Digitaria exilis).</title>
        <authorList>
            <person name="Bennetzen J.L."/>
            <person name="Chen S."/>
            <person name="Ma X."/>
            <person name="Wang X."/>
            <person name="Yssel A.E.J."/>
            <person name="Chaluvadi S.R."/>
            <person name="Johnson M."/>
            <person name="Gangashetty P."/>
            <person name="Hamidou F."/>
            <person name="Sanogo M.D."/>
            <person name="Zwaenepoel A."/>
            <person name="Wallace J."/>
            <person name="Van De Peer Y."/>
            <person name="Van Deynze A."/>
        </authorList>
    </citation>
    <scope>NUCLEOTIDE SEQUENCE</scope>
    <source>
        <tissue evidence="2">Leaves</tissue>
    </source>
</reference>
<dbReference type="EMBL" id="JACEFO010002177">
    <property type="protein sequence ID" value="KAF8675799.1"/>
    <property type="molecule type" value="Genomic_DNA"/>
</dbReference>
<dbReference type="PANTHER" id="PTHR31672">
    <property type="entry name" value="BNACNNG10540D PROTEIN"/>
    <property type="match status" value="1"/>
</dbReference>
<name>A0A835AU38_9POAL</name>
<dbReference type="CDD" id="cd22157">
    <property type="entry name" value="F-box_AtFBW1-like"/>
    <property type="match status" value="1"/>
</dbReference>
<dbReference type="Proteomes" id="UP000636709">
    <property type="component" value="Unassembled WGS sequence"/>
</dbReference>
<dbReference type="Gene3D" id="1.20.1280.50">
    <property type="match status" value="1"/>
</dbReference>
<keyword evidence="3" id="KW-1185">Reference proteome</keyword>
<protein>
    <recommendedName>
        <fullName evidence="1">F-box domain-containing protein</fullName>
    </recommendedName>
</protein>
<dbReference type="PANTHER" id="PTHR31672:SF13">
    <property type="entry name" value="F-BOX PROTEIN CPR30-LIKE"/>
    <property type="match status" value="1"/>
</dbReference>
<gene>
    <name evidence="2" type="ORF">HU200_047288</name>
</gene>